<dbReference type="EMBL" id="OBEL01000002">
    <property type="protein sequence ID" value="SNZ19272.1"/>
    <property type="molecule type" value="Genomic_DNA"/>
</dbReference>
<keyword evidence="1" id="KW-0805">Transcription regulation</keyword>
<dbReference type="SUPFAM" id="SSF46894">
    <property type="entry name" value="C-terminal effector domain of the bipartite response regulators"/>
    <property type="match status" value="1"/>
</dbReference>
<name>A0A285PC15_9HYPH</name>
<dbReference type="PROSITE" id="PS00622">
    <property type="entry name" value="HTH_LUXR_1"/>
    <property type="match status" value="1"/>
</dbReference>
<keyword evidence="2" id="KW-0238">DNA-binding</keyword>
<dbReference type="Gene3D" id="1.10.10.10">
    <property type="entry name" value="Winged helix-like DNA-binding domain superfamily/Winged helix DNA-binding domain"/>
    <property type="match status" value="1"/>
</dbReference>
<dbReference type="CDD" id="cd06170">
    <property type="entry name" value="LuxR_C_like"/>
    <property type="match status" value="1"/>
</dbReference>
<keyword evidence="3" id="KW-0804">Transcription</keyword>
<evidence type="ECO:0000313" key="6">
    <source>
        <dbReference type="Proteomes" id="UP000219439"/>
    </source>
</evidence>
<organism evidence="5 6">
    <name type="scientific">Cohaesibacter gelatinilyticus</name>
    <dbReference type="NCBI Taxonomy" id="372072"/>
    <lineage>
        <taxon>Bacteria</taxon>
        <taxon>Pseudomonadati</taxon>
        <taxon>Pseudomonadota</taxon>
        <taxon>Alphaproteobacteria</taxon>
        <taxon>Hyphomicrobiales</taxon>
        <taxon>Cohaesibacteraceae</taxon>
    </lineage>
</organism>
<evidence type="ECO:0000259" key="4">
    <source>
        <dbReference type="PROSITE" id="PS50043"/>
    </source>
</evidence>
<dbReference type="PRINTS" id="PR00038">
    <property type="entry name" value="HTHLUXR"/>
</dbReference>
<evidence type="ECO:0000256" key="2">
    <source>
        <dbReference type="ARBA" id="ARBA00023125"/>
    </source>
</evidence>
<dbReference type="PROSITE" id="PS50043">
    <property type="entry name" value="HTH_LUXR_2"/>
    <property type="match status" value="1"/>
</dbReference>
<dbReference type="PANTHER" id="PTHR44688:SF16">
    <property type="entry name" value="DNA-BINDING TRANSCRIPTIONAL ACTIVATOR DEVR_DOSR"/>
    <property type="match status" value="1"/>
</dbReference>
<dbReference type="OrthoDB" id="343383at2"/>
<dbReference type="RefSeq" id="WP_097153629.1">
    <property type="nucleotide sequence ID" value="NZ_OBEL01000002.1"/>
</dbReference>
<dbReference type="InterPro" id="IPR036388">
    <property type="entry name" value="WH-like_DNA-bd_sf"/>
</dbReference>
<dbReference type="AlphaFoldDB" id="A0A285PC15"/>
<dbReference type="GO" id="GO:0003677">
    <property type="term" value="F:DNA binding"/>
    <property type="evidence" value="ECO:0007669"/>
    <property type="project" value="UniProtKB-KW"/>
</dbReference>
<dbReference type="PANTHER" id="PTHR44688">
    <property type="entry name" value="DNA-BINDING TRANSCRIPTIONAL ACTIVATOR DEVR_DOSR"/>
    <property type="match status" value="1"/>
</dbReference>
<sequence length="258" mass="29548">MDEYDFLGEIALADDIDSFDRAITAFGSQTFRAKSILAIHFHRSRLPKILFRWIPDETLRQLFDERYDKLGYMVDPFFHRAFTVKDWEACLLRDIAPDRFESSEYFTNYFGATNMVDELGFVARIDETSAVHLSMGRNHGQRRFRATELAKFQQLAKVLAPKLRQVLVNQPAVEVMESQPLDSRFHAMAHARRTDISMREAEVAALIVQGHSSRAIGLKLGISIQTVKVHRRSLYKKLSISSQNELFGLLVSYVGSDA</sequence>
<evidence type="ECO:0000313" key="5">
    <source>
        <dbReference type="EMBL" id="SNZ19272.1"/>
    </source>
</evidence>
<protein>
    <submittedName>
        <fullName evidence="5">Regulatory protein, luxR family</fullName>
    </submittedName>
</protein>
<dbReference type="Proteomes" id="UP000219439">
    <property type="component" value="Unassembled WGS sequence"/>
</dbReference>
<dbReference type="Pfam" id="PF00196">
    <property type="entry name" value="GerE"/>
    <property type="match status" value="1"/>
</dbReference>
<keyword evidence="6" id="KW-1185">Reference proteome</keyword>
<dbReference type="SMART" id="SM00421">
    <property type="entry name" value="HTH_LUXR"/>
    <property type="match status" value="1"/>
</dbReference>
<dbReference type="InterPro" id="IPR016032">
    <property type="entry name" value="Sig_transdc_resp-reg_C-effctor"/>
</dbReference>
<dbReference type="InterPro" id="IPR000792">
    <property type="entry name" value="Tscrpt_reg_LuxR_C"/>
</dbReference>
<gene>
    <name evidence="5" type="ORF">SAMN06265368_2352</name>
</gene>
<accession>A0A285PC15</accession>
<evidence type="ECO:0000256" key="3">
    <source>
        <dbReference type="ARBA" id="ARBA00023163"/>
    </source>
</evidence>
<feature type="domain" description="HTH luxR-type" evidence="4">
    <location>
        <begin position="189"/>
        <end position="254"/>
    </location>
</feature>
<evidence type="ECO:0000256" key="1">
    <source>
        <dbReference type="ARBA" id="ARBA00023015"/>
    </source>
</evidence>
<reference evidence="5 6" key="1">
    <citation type="submission" date="2017-09" db="EMBL/GenBank/DDBJ databases">
        <authorList>
            <person name="Ehlers B."/>
            <person name="Leendertz F.H."/>
        </authorList>
    </citation>
    <scope>NUCLEOTIDE SEQUENCE [LARGE SCALE GENOMIC DNA]</scope>
    <source>
        <strain evidence="5 6">DSM 18289</strain>
    </source>
</reference>
<proteinExistence type="predicted"/>
<dbReference type="GO" id="GO:0006355">
    <property type="term" value="P:regulation of DNA-templated transcription"/>
    <property type="evidence" value="ECO:0007669"/>
    <property type="project" value="InterPro"/>
</dbReference>